<sequence length="746" mass="81677">MSARSDVCEIITSYTSIKKLVWRESFLIARGKLRGNWGLEFRKDINGLRAIAVLAVVFYHFGVPYFKGGFVGVDVFFVVSGYLLTTIVRGELEAGRYSTINFLSNRLRRIFPALCVLLCACVFWATYSYLPGDYKRIVRDATSALLIRSNYAFVDNSGYFSPDARQNILLHTWSLSVESQFYLIFSVLCGVFWPKGRGLSRLLGGGLFFVLAAMSLIWCIWHTPANQPAAFYLLWSRAWEFMAGSIAALCGARELRVSRANILATLGAILLLGGIAGFDSTMPYPGWRALLPVVGTMLIVVTKRSYIARLLGLQPLQFVGSISYSVYLWHWPLMVAFRERTGVVPTPVDIIILLIASIVAGWASYSLVEQPLRRRARSGHLAFGLAGTIAAGLVFSGVLTWTEGWPQRLPVYVQPAIAARDEPNPRAAECMRDANGVQHSAGEFCVLGTLDGNRPPVAMLWGDSFAGGLQPTVSSILKDIGISGILASEGGCPPFIGTAFKGSGADYFPGCEKYANFVFKYFEQTPSISLVVVAGDWKRYDADYEGSVLKKIAQVLAARNGRMVVLGAVPDPLGDVPHMWARKEFQAAKAVPNMTVSRESQAKLLDEVARIVTPSLTVGDVMTVEPFSSLCSAKECFSVRDDRALFLDTDHLSKAGIRYIEPQLRAAITLSEREIEEARVKPHGSNPTAVALPRLRDSQPGHDVSSGRAQRAEGHAANTIEGMPGNHRCLSSNSVRSESSEPCGLL</sequence>
<feature type="transmembrane region" description="Helical" evidence="2">
    <location>
        <begin position="284"/>
        <end position="301"/>
    </location>
</feature>
<name>A0A6S7BEU0_9BURK</name>
<feature type="domain" description="SGNH" evidence="4">
    <location>
        <begin position="439"/>
        <end position="665"/>
    </location>
</feature>
<evidence type="ECO:0000313" key="5">
    <source>
        <dbReference type="EMBL" id="CAB3797171.1"/>
    </source>
</evidence>
<feature type="transmembrane region" description="Helical" evidence="2">
    <location>
        <begin position="310"/>
        <end position="330"/>
    </location>
</feature>
<evidence type="ECO:0000313" key="6">
    <source>
        <dbReference type="Proteomes" id="UP000494115"/>
    </source>
</evidence>
<feature type="transmembrane region" description="Helical" evidence="2">
    <location>
        <begin position="350"/>
        <end position="368"/>
    </location>
</feature>
<proteinExistence type="predicted"/>
<evidence type="ECO:0000256" key="1">
    <source>
        <dbReference type="SAM" id="MobiDB-lite"/>
    </source>
</evidence>
<feature type="transmembrane region" description="Helical" evidence="2">
    <location>
        <begin position="168"/>
        <end position="193"/>
    </location>
</feature>
<organism evidence="5 6">
    <name type="scientific">Pararobbsia alpina</name>
    <dbReference type="NCBI Taxonomy" id="621374"/>
    <lineage>
        <taxon>Bacteria</taxon>
        <taxon>Pseudomonadati</taxon>
        <taxon>Pseudomonadota</taxon>
        <taxon>Betaproteobacteria</taxon>
        <taxon>Burkholderiales</taxon>
        <taxon>Burkholderiaceae</taxon>
        <taxon>Pararobbsia</taxon>
    </lineage>
</organism>
<keyword evidence="2" id="KW-0812">Transmembrane</keyword>
<dbReference type="Proteomes" id="UP000494115">
    <property type="component" value="Unassembled WGS sequence"/>
</dbReference>
<dbReference type="Pfam" id="PF19040">
    <property type="entry name" value="SGNH"/>
    <property type="match status" value="1"/>
</dbReference>
<dbReference type="GO" id="GO:0016020">
    <property type="term" value="C:membrane"/>
    <property type="evidence" value="ECO:0007669"/>
    <property type="project" value="TreeGrafter"/>
</dbReference>
<dbReference type="PANTHER" id="PTHR23028">
    <property type="entry name" value="ACETYLTRANSFERASE"/>
    <property type="match status" value="1"/>
</dbReference>
<dbReference type="EMBL" id="CADIKM010000025">
    <property type="protein sequence ID" value="CAB3797171.1"/>
    <property type="molecule type" value="Genomic_DNA"/>
</dbReference>
<evidence type="ECO:0008006" key="7">
    <source>
        <dbReference type="Google" id="ProtNLM"/>
    </source>
</evidence>
<gene>
    <name evidence="5" type="ORF">LMG28138_04203</name>
</gene>
<dbReference type="Pfam" id="PF01757">
    <property type="entry name" value="Acyl_transf_3"/>
    <property type="match status" value="1"/>
</dbReference>
<feature type="transmembrane region" description="Helical" evidence="2">
    <location>
        <begin position="110"/>
        <end position="130"/>
    </location>
</feature>
<dbReference type="AlphaFoldDB" id="A0A6S7BEU0"/>
<keyword evidence="2" id="KW-0472">Membrane</keyword>
<dbReference type="InterPro" id="IPR002656">
    <property type="entry name" value="Acyl_transf_3_dom"/>
</dbReference>
<dbReference type="GO" id="GO:0009103">
    <property type="term" value="P:lipopolysaccharide biosynthetic process"/>
    <property type="evidence" value="ECO:0007669"/>
    <property type="project" value="TreeGrafter"/>
</dbReference>
<protein>
    <recommendedName>
        <fullName evidence="7">Acyltransferase 3 domain-containing protein</fullName>
    </recommendedName>
</protein>
<feature type="transmembrane region" description="Helical" evidence="2">
    <location>
        <begin position="69"/>
        <end position="89"/>
    </location>
</feature>
<reference evidence="5 6" key="1">
    <citation type="submission" date="2020-04" db="EMBL/GenBank/DDBJ databases">
        <authorList>
            <person name="De Canck E."/>
        </authorList>
    </citation>
    <scope>NUCLEOTIDE SEQUENCE [LARGE SCALE GENOMIC DNA]</scope>
    <source>
        <strain evidence="5 6">LMG 28138</strain>
    </source>
</reference>
<feature type="region of interest" description="Disordered" evidence="1">
    <location>
        <begin position="680"/>
        <end position="746"/>
    </location>
</feature>
<keyword evidence="6" id="KW-1185">Reference proteome</keyword>
<evidence type="ECO:0000256" key="2">
    <source>
        <dbReference type="SAM" id="Phobius"/>
    </source>
</evidence>
<feature type="transmembrane region" description="Helical" evidence="2">
    <location>
        <begin position="262"/>
        <end position="278"/>
    </location>
</feature>
<dbReference type="InterPro" id="IPR043968">
    <property type="entry name" value="SGNH"/>
</dbReference>
<dbReference type="GO" id="GO:0016747">
    <property type="term" value="F:acyltransferase activity, transferring groups other than amino-acyl groups"/>
    <property type="evidence" value="ECO:0007669"/>
    <property type="project" value="InterPro"/>
</dbReference>
<evidence type="ECO:0000259" key="4">
    <source>
        <dbReference type="Pfam" id="PF19040"/>
    </source>
</evidence>
<feature type="transmembrane region" description="Helical" evidence="2">
    <location>
        <begin position="229"/>
        <end position="250"/>
    </location>
</feature>
<dbReference type="PANTHER" id="PTHR23028:SF53">
    <property type="entry name" value="ACYL_TRANSF_3 DOMAIN-CONTAINING PROTEIN"/>
    <property type="match status" value="1"/>
</dbReference>
<feature type="transmembrane region" description="Helical" evidence="2">
    <location>
        <begin position="46"/>
        <end position="63"/>
    </location>
</feature>
<feature type="transmembrane region" description="Helical" evidence="2">
    <location>
        <begin position="202"/>
        <end position="223"/>
    </location>
</feature>
<keyword evidence="2" id="KW-1133">Transmembrane helix</keyword>
<feature type="transmembrane region" description="Helical" evidence="2">
    <location>
        <begin position="380"/>
        <end position="401"/>
    </location>
</feature>
<dbReference type="InterPro" id="IPR050879">
    <property type="entry name" value="Acyltransferase_3"/>
</dbReference>
<evidence type="ECO:0000259" key="3">
    <source>
        <dbReference type="Pfam" id="PF01757"/>
    </source>
</evidence>
<accession>A0A6S7BEU0</accession>
<feature type="domain" description="Acyltransferase 3" evidence="3">
    <location>
        <begin position="43"/>
        <end position="364"/>
    </location>
</feature>